<dbReference type="Gene3D" id="1.20.120.670">
    <property type="entry name" value="N-acetyl-b-d-glucoasminidase"/>
    <property type="match status" value="1"/>
</dbReference>
<dbReference type="InterPro" id="IPR024732">
    <property type="entry name" value="NAGLU_C"/>
</dbReference>
<gene>
    <name evidence="5" type="ORF">B0I31_11914</name>
</gene>
<dbReference type="GO" id="GO:0016787">
    <property type="term" value="F:hydrolase activity"/>
    <property type="evidence" value="ECO:0007669"/>
    <property type="project" value="UniProtKB-KW"/>
</dbReference>
<dbReference type="InterPro" id="IPR007781">
    <property type="entry name" value="NAGLU"/>
</dbReference>
<evidence type="ECO:0000313" key="6">
    <source>
        <dbReference type="Proteomes" id="UP000241118"/>
    </source>
</evidence>
<dbReference type="PANTHER" id="PTHR12872">
    <property type="entry name" value="ALPHA-N-ACETYLGLUCOSAMINIDASE"/>
    <property type="match status" value="1"/>
</dbReference>
<dbReference type="Pfam" id="PF12971">
    <property type="entry name" value="NAGLU_N"/>
    <property type="match status" value="1"/>
</dbReference>
<dbReference type="EMBL" id="PYAX01000019">
    <property type="protein sequence ID" value="PSL51584.1"/>
    <property type="molecule type" value="Genomic_DNA"/>
</dbReference>
<dbReference type="Gene3D" id="3.20.20.80">
    <property type="entry name" value="Glycosidases"/>
    <property type="match status" value="1"/>
</dbReference>
<comment type="caution">
    <text evidence="5">The sequence shown here is derived from an EMBL/GenBank/DDBJ whole genome shotgun (WGS) entry which is preliminary data.</text>
</comment>
<organism evidence="5 6">
    <name type="scientific">Saccharothrix carnea</name>
    <dbReference type="NCBI Taxonomy" id="1280637"/>
    <lineage>
        <taxon>Bacteria</taxon>
        <taxon>Bacillati</taxon>
        <taxon>Actinomycetota</taxon>
        <taxon>Actinomycetes</taxon>
        <taxon>Pseudonocardiales</taxon>
        <taxon>Pseudonocardiaceae</taxon>
        <taxon>Saccharothrix</taxon>
    </lineage>
</organism>
<keyword evidence="1" id="KW-0378">Hydrolase</keyword>
<dbReference type="Pfam" id="PF12972">
    <property type="entry name" value="NAGLU_C"/>
    <property type="match status" value="1"/>
</dbReference>
<evidence type="ECO:0000259" key="3">
    <source>
        <dbReference type="Pfam" id="PF12971"/>
    </source>
</evidence>
<dbReference type="RefSeq" id="WP_106619700.1">
    <property type="nucleotide sequence ID" value="NZ_PYAX01000019.1"/>
</dbReference>
<dbReference type="Pfam" id="PF05089">
    <property type="entry name" value="NAGLU"/>
    <property type="match status" value="1"/>
</dbReference>
<proteinExistence type="predicted"/>
<dbReference type="InterPro" id="IPR006311">
    <property type="entry name" value="TAT_signal"/>
</dbReference>
<name>A0A2P8HZH9_SACCR</name>
<dbReference type="PANTHER" id="PTHR12872:SF1">
    <property type="entry name" value="ALPHA-N-ACETYLGLUCOSAMINIDASE"/>
    <property type="match status" value="1"/>
</dbReference>
<dbReference type="InterPro" id="IPR024240">
    <property type="entry name" value="NAGLU_N"/>
</dbReference>
<dbReference type="Proteomes" id="UP000241118">
    <property type="component" value="Unassembled WGS sequence"/>
</dbReference>
<evidence type="ECO:0000256" key="1">
    <source>
        <dbReference type="ARBA" id="ARBA00022801"/>
    </source>
</evidence>
<keyword evidence="6" id="KW-1185">Reference proteome</keyword>
<sequence length="754" mass="83051">MPGFPRRTFVHGSLAAVALTGLGAATGRSPAVAFGVTARELGPVRAAIGRLLGERAAAGFVLEGLEPEAGEADAFEIGGRRGAVRVAGSSPVALLSGVHWWLKHVAGGHLSGNGDRVALPAGVPAPEGPIRQSTELTERYAYNFTVFGYTTPFWGWPEWERELDLLAAAGVNRALALTGQEIVWYETFQDFGLSETEVRQWIAQPAHQPWQWYGEITGYDEGASAHSGPVSAGLLHRRRDLGRRIVDRMRELGITPVFPAFVGHVPDRVFAERHPGVHVVAQADYAGHPRPFWLDCTEPLYAAVADRFYRAQAEHFGTTTHYSNDLFHEVGDEELPSLLDGADLGAAAVAVQDALARAVPGARWLVQGWQANPRRELLDAVDEGRVVVLDLDSDDSRKWQETDSYWGAPWCWGTIQNFGGRLGMFGTLAEPGRTLPEVRVDPARRRLVGTAVVPEGIRHNPVVFDLLSETPWRREPVDLAVWVRGYARRRYGGDDPHAARAWAILLRTAYSYASTGHTSGEGPHETPFAAEPALTVGSVSQWGPAQWRYDPAEFAPCLTELLAVAPELRATATYRYDLVDVTRQVLANRGRLVLDRLRAAYEARDREAVVRHGARFLRALDLCEEVLGTHEDWLLGRWLAQARSWADNAEERAALEWNARTIITTWSVHAAPILREYANRDWHGLLGGYYRSRWARFLDALPATTASGEPPVFDDWAEHGAAWSQGREPHATRPTGEPHAVAARIAAELAADPI</sequence>
<dbReference type="Gene3D" id="3.30.379.10">
    <property type="entry name" value="Chitobiase/beta-hexosaminidase domain 2-like"/>
    <property type="match status" value="1"/>
</dbReference>
<evidence type="ECO:0000259" key="2">
    <source>
        <dbReference type="Pfam" id="PF05089"/>
    </source>
</evidence>
<protein>
    <submittedName>
        <fullName evidence="5">Alpha-N-acetylglucosaminidase</fullName>
    </submittedName>
</protein>
<dbReference type="InterPro" id="IPR029018">
    <property type="entry name" value="Hex-like_dom2"/>
</dbReference>
<dbReference type="OrthoDB" id="179563at2"/>
<accession>A0A2P8HZH9</accession>
<feature type="domain" description="Alpha-N-acetylglucosaminidase tim-barrel" evidence="2">
    <location>
        <begin position="139"/>
        <end position="473"/>
    </location>
</feature>
<dbReference type="PROSITE" id="PS51318">
    <property type="entry name" value="TAT"/>
    <property type="match status" value="1"/>
</dbReference>
<dbReference type="GO" id="GO:0005975">
    <property type="term" value="P:carbohydrate metabolic process"/>
    <property type="evidence" value="ECO:0007669"/>
    <property type="project" value="UniProtKB-ARBA"/>
</dbReference>
<feature type="domain" description="Alpha-N-acetylglucosaminidase N-terminal" evidence="3">
    <location>
        <begin position="43"/>
        <end position="124"/>
    </location>
</feature>
<reference evidence="5 6" key="1">
    <citation type="submission" date="2018-03" db="EMBL/GenBank/DDBJ databases">
        <title>Genomic Encyclopedia of Type Strains, Phase III (KMG-III): the genomes of soil and plant-associated and newly described type strains.</title>
        <authorList>
            <person name="Whitman W."/>
        </authorList>
    </citation>
    <scope>NUCLEOTIDE SEQUENCE [LARGE SCALE GENOMIC DNA]</scope>
    <source>
        <strain evidence="5 6">CGMCC 4.7097</strain>
    </source>
</reference>
<dbReference type="AlphaFoldDB" id="A0A2P8HZH9"/>
<dbReference type="InterPro" id="IPR024733">
    <property type="entry name" value="NAGLU_tim-barrel"/>
</dbReference>
<evidence type="ECO:0000259" key="4">
    <source>
        <dbReference type="Pfam" id="PF12972"/>
    </source>
</evidence>
<feature type="domain" description="Alpha-N-acetylglucosaminidase C-terminal" evidence="4">
    <location>
        <begin position="482"/>
        <end position="746"/>
    </location>
</feature>
<evidence type="ECO:0000313" key="5">
    <source>
        <dbReference type="EMBL" id="PSL51584.1"/>
    </source>
</evidence>